<comment type="caution">
    <text evidence="1">The sequence shown here is derived from an EMBL/GenBank/DDBJ whole genome shotgun (WGS) entry which is preliminary data.</text>
</comment>
<evidence type="ECO:0000313" key="1">
    <source>
        <dbReference type="EMBL" id="GGZ70180.1"/>
    </source>
</evidence>
<protein>
    <recommendedName>
        <fullName evidence="3">Adhesin domain-containing protein</fullName>
    </recommendedName>
</protein>
<reference evidence="1" key="2">
    <citation type="submission" date="2020-09" db="EMBL/GenBank/DDBJ databases">
        <authorList>
            <person name="Sun Q."/>
            <person name="Kim S."/>
        </authorList>
    </citation>
    <scope>NUCLEOTIDE SEQUENCE</scope>
    <source>
        <strain evidence="1">KCTC 12710</strain>
    </source>
</reference>
<proteinExistence type="predicted"/>
<dbReference type="Proteomes" id="UP000636004">
    <property type="component" value="Unassembled WGS sequence"/>
</dbReference>
<dbReference type="RefSeq" id="WP_189358988.1">
    <property type="nucleotide sequence ID" value="NZ_BMWZ01000001.1"/>
</dbReference>
<evidence type="ECO:0008006" key="3">
    <source>
        <dbReference type="Google" id="ProtNLM"/>
    </source>
</evidence>
<dbReference type="AlphaFoldDB" id="A0A918QWI0"/>
<dbReference type="EMBL" id="BMWZ01000001">
    <property type="protein sequence ID" value="GGZ70180.1"/>
    <property type="molecule type" value="Genomic_DNA"/>
</dbReference>
<keyword evidence="2" id="KW-1185">Reference proteome</keyword>
<gene>
    <name evidence="1" type="ORF">GCM10007028_04110</name>
</gene>
<evidence type="ECO:0000313" key="2">
    <source>
        <dbReference type="Proteomes" id="UP000636004"/>
    </source>
</evidence>
<accession>A0A918QWI0</accession>
<organism evidence="1 2">
    <name type="scientific">Algibacter mikhailovii</name>
    <dbReference type="NCBI Taxonomy" id="425498"/>
    <lineage>
        <taxon>Bacteria</taxon>
        <taxon>Pseudomonadati</taxon>
        <taxon>Bacteroidota</taxon>
        <taxon>Flavobacteriia</taxon>
        <taxon>Flavobacteriales</taxon>
        <taxon>Flavobacteriaceae</taxon>
        <taxon>Algibacter</taxon>
    </lineage>
</organism>
<sequence>MISSTLVSQETQTKTIEKTFKMTNAGELHLDNKHGNITITGWAENKVLITIDVSVTDKKKENAKALLDRIVPEIKSTGDFVSITTLIKEKSSSVFSNYFNKVNPFEFDKSNLDINYTVYLPVNAEIDVTNKFGDVFTDNWTGKLKANVEHGDLWINDAIANARIDMKFGKLRGNSIGYGVISLKNGDIDIKQSENLLLNTSGANIELEAIKDLELTSSKDEAVIGLVESLHGELKYSNIQIDSIGNKADLKMRVAEFRVDKIVSKDAEINITQESSDIHINIKDTSFNLKANLEQGVLRLPKSFSSLQNNVIDKGKRIREITGTYGTEGLGSITFIGEKGVIVLDE</sequence>
<reference evidence="1" key="1">
    <citation type="journal article" date="2014" name="Int. J. Syst. Evol. Microbiol.">
        <title>Complete genome sequence of Corynebacterium casei LMG S-19264T (=DSM 44701T), isolated from a smear-ripened cheese.</title>
        <authorList>
            <consortium name="US DOE Joint Genome Institute (JGI-PGF)"/>
            <person name="Walter F."/>
            <person name="Albersmeier A."/>
            <person name="Kalinowski J."/>
            <person name="Ruckert C."/>
        </authorList>
    </citation>
    <scope>NUCLEOTIDE SEQUENCE</scope>
    <source>
        <strain evidence="1">KCTC 12710</strain>
    </source>
</reference>
<name>A0A918QWI0_9FLAO</name>